<sequence length="111" mass="11935">MFCALSLGPPFPNVKLPDPSRKDQRKAVVLRSPLAPAPATTKVDCSEEFLLDTDLPSTPLPTTPSLPLTASPLGPSRDEVASSSWTTDDGQSPLELPVMTYWPSTTGRKRS</sequence>
<accession>A0AAN8M0W4</accession>
<evidence type="ECO:0000256" key="1">
    <source>
        <dbReference type="SAM" id="MobiDB-lite"/>
    </source>
</evidence>
<evidence type="ECO:0000313" key="2">
    <source>
        <dbReference type="EMBL" id="KAK6322558.1"/>
    </source>
</evidence>
<feature type="compositionally biased region" description="Polar residues" evidence="1">
    <location>
        <begin position="81"/>
        <end position="90"/>
    </location>
</feature>
<protein>
    <submittedName>
        <fullName evidence="2">Uncharacterized protein</fullName>
    </submittedName>
</protein>
<name>A0AAN8M0W4_9TELE</name>
<feature type="region of interest" description="Disordered" evidence="1">
    <location>
        <begin position="53"/>
        <end position="111"/>
    </location>
</feature>
<keyword evidence="3" id="KW-1185">Reference proteome</keyword>
<organism evidence="2 3">
    <name type="scientific">Coregonus suidteri</name>
    <dbReference type="NCBI Taxonomy" id="861788"/>
    <lineage>
        <taxon>Eukaryota</taxon>
        <taxon>Metazoa</taxon>
        <taxon>Chordata</taxon>
        <taxon>Craniata</taxon>
        <taxon>Vertebrata</taxon>
        <taxon>Euteleostomi</taxon>
        <taxon>Actinopterygii</taxon>
        <taxon>Neopterygii</taxon>
        <taxon>Teleostei</taxon>
        <taxon>Protacanthopterygii</taxon>
        <taxon>Salmoniformes</taxon>
        <taxon>Salmonidae</taxon>
        <taxon>Coregoninae</taxon>
        <taxon>Coregonus</taxon>
    </lineage>
</organism>
<feature type="compositionally biased region" description="Polar residues" evidence="1">
    <location>
        <begin position="102"/>
        <end position="111"/>
    </location>
</feature>
<dbReference type="Proteomes" id="UP001356427">
    <property type="component" value="Unassembled WGS sequence"/>
</dbReference>
<feature type="region of interest" description="Disordered" evidence="1">
    <location>
        <begin position="1"/>
        <end position="33"/>
    </location>
</feature>
<dbReference type="AlphaFoldDB" id="A0AAN8M0W4"/>
<dbReference type="EMBL" id="JAGTTL010000005">
    <property type="protein sequence ID" value="KAK6322558.1"/>
    <property type="molecule type" value="Genomic_DNA"/>
</dbReference>
<evidence type="ECO:0000313" key="3">
    <source>
        <dbReference type="Proteomes" id="UP001356427"/>
    </source>
</evidence>
<gene>
    <name evidence="2" type="ORF">J4Q44_G00073500</name>
</gene>
<proteinExistence type="predicted"/>
<feature type="compositionally biased region" description="Low complexity" evidence="1">
    <location>
        <begin position="65"/>
        <end position="75"/>
    </location>
</feature>
<comment type="caution">
    <text evidence="2">The sequence shown here is derived from an EMBL/GenBank/DDBJ whole genome shotgun (WGS) entry which is preliminary data.</text>
</comment>
<reference evidence="2 3" key="1">
    <citation type="submission" date="2021-04" db="EMBL/GenBank/DDBJ databases">
        <authorList>
            <person name="De Guttry C."/>
            <person name="Zahm M."/>
            <person name="Klopp C."/>
            <person name="Cabau C."/>
            <person name="Louis A."/>
            <person name="Berthelot C."/>
            <person name="Parey E."/>
            <person name="Roest Crollius H."/>
            <person name="Montfort J."/>
            <person name="Robinson-Rechavi M."/>
            <person name="Bucao C."/>
            <person name="Bouchez O."/>
            <person name="Gislard M."/>
            <person name="Lluch J."/>
            <person name="Milhes M."/>
            <person name="Lampietro C."/>
            <person name="Lopez Roques C."/>
            <person name="Donnadieu C."/>
            <person name="Braasch I."/>
            <person name="Desvignes T."/>
            <person name="Postlethwait J."/>
            <person name="Bobe J."/>
            <person name="Wedekind C."/>
            <person name="Guiguen Y."/>
        </authorList>
    </citation>
    <scope>NUCLEOTIDE SEQUENCE [LARGE SCALE GENOMIC DNA]</scope>
    <source>
        <strain evidence="2">Cs_M1</strain>
        <tissue evidence="2">Blood</tissue>
    </source>
</reference>